<dbReference type="Proteomes" id="UP000319732">
    <property type="component" value="Unassembled WGS sequence"/>
</dbReference>
<dbReference type="EMBL" id="VHSG01000012">
    <property type="protein sequence ID" value="TQV78762.1"/>
    <property type="molecule type" value="Genomic_DNA"/>
</dbReference>
<dbReference type="InterPro" id="IPR021109">
    <property type="entry name" value="Peptidase_aspartic_dom_sf"/>
</dbReference>
<sequence>MRCESQVLDRRLVKSASGVSEKRSVVREPPHSRRRYWEVEVAPTNRDSTGYCMLPGREAMQGRMLLDPAASFRTGEMTASEWLQL</sequence>
<dbReference type="RefSeq" id="WP_142904597.1">
    <property type="nucleotide sequence ID" value="NZ_ML660093.1"/>
</dbReference>
<name>A0A545TNG3_9GAMM</name>
<evidence type="ECO:0000313" key="2">
    <source>
        <dbReference type="Proteomes" id="UP000319732"/>
    </source>
</evidence>
<evidence type="ECO:0000313" key="1">
    <source>
        <dbReference type="EMBL" id="TQV78762.1"/>
    </source>
</evidence>
<dbReference type="OrthoDB" id="9782977at2"/>
<keyword evidence="2" id="KW-1185">Reference proteome</keyword>
<dbReference type="SUPFAM" id="SSF50630">
    <property type="entry name" value="Acid proteases"/>
    <property type="match status" value="1"/>
</dbReference>
<dbReference type="AlphaFoldDB" id="A0A545TNG3"/>
<organism evidence="1 2">
    <name type="scientific">Exilibacterium tricleocarpae</name>
    <dbReference type="NCBI Taxonomy" id="2591008"/>
    <lineage>
        <taxon>Bacteria</taxon>
        <taxon>Pseudomonadati</taxon>
        <taxon>Pseudomonadota</taxon>
        <taxon>Gammaproteobacteria</taxon>
        <taxon>Cellvibrionales</taxon>
        <taxon>Cellvibrionaceae</taxon>
        <taxon>Exilibacterium</taxon>
    </lineage>
</organism>
<reference evidence="1 2" key="1">
    <citation type="submission" date="2019-06" db="EMBL/GenBank/DDBJ databases">
        <title>Whole genome sequence for Cellvibrionaceae sp. R142.</title>
        <authorList>
            <person name="Wang G."/>
        </authorList>
    </citation>
    <scope>NUCLEOTIDE SEQUENCE [LARGE SCALE GENOMIC DNA]</scope>
    <source>
        <strain evidence="1 2">R142</strain>
    </source>
</reference>
<protein>
    <submittedName>
        <fullName evidence="1">Uncharacterized protein</fullName>
    </submittedName>
</protein>
<comment type="caution">
    <text evidence="1">The sequence shown here is derived from an EMBL/GenBank/DDBJ whole genome shotgun (WGS) entry which is preliminary data.</text>
</comment>
<gene>
    <name evidence="1" type="ORF">FKG94_12125</name>
</gene>
<accession>A0A545TNG3</accession>
<proteinExistence type="predicted"/>